<evidence type="ECO:0000256" key="1">
    <source>
        <dbReference type="ARBA" id="ARBA00005125"/>
    </source>
</evidence>
<dbReference type="SUPFAM" id="SSF51735">
    <property type="entry name" value="NAD(P)-binding Rossmann-fold domains"/>
    <property type="match status" value="1"/>
</dbReference>
<dbReference type="InterPro" id="IPR036291">
    <property type="entry name" value="NAD(P)-bd_dom_sf"/>
</dbReference>
<dbReference type="CDD" id="cd05232">
    <property type="entry name" value="UDP_G4E_4_SDR_e"/>
    <property type="match status" value="1"/>
</dbReference>
<dbReference type="EMBL" id="OBEB01000003">
    <property type="protein sequence ID" value="SNY51849.1"/>
    <property type="molecule type" value="Genomic_DNA"/>
</dbReference>
<protein>
    <submittedName>
        <fullName evidence="4">Nucleoside-diphosphate-sugar epimerase</fullName>
    </submittedName>
</protein>
<proteinExistence type="inferred from homology"/>
<gene>
    <name evidence="4" type="ORF">SAMN06297280_2002</name>
</gene>
<evidence type="ECO:0000313" key="4">
    <source>
        <dbReference type="EMBL" id="SNY51849.1"/>
    </source>
</evidence>
<feature type="domain" description="NAD-dependent epimerase/dehydratase" evidence="3">
    <location>
        <begin position="4"/>
        <end position="225"/>
    </location>
</feature>
<dbReference type="Pfam" id="PF01370">
    <property type="entry name" value="Epimerase"/>
    <property type="match status" value="1"/>
</dbReference>
<comment type="pathway">
    <text evidence="1">Bacterial outer membrane biogenesis; LPS O-antigen biosynthesis.</text>
</comment>
<comment type="similarity">
    <text evidence="2">Belongs to the NAD(P)-dependent epimerase/dehydratase family.</text>
</comment>
<dbReference type="InterPro" id="IPR001509">
    <property type="entry name" value="Epimerase_deHydtase"/>
</dbReference>
<dbReference type="Proteomes" id="UP000219353">
    <property type="component" value="Unassembled WGS sequence"/>
</dbReference>
<evidence type="ECO:0000259" key="3">
    <source>
        <dbReference type="Pfam" id="PF01370"/>
    </source>
</evidence>
<dbReference type="Gene3D" id="3.40.50.720">
    <property type="entry name" value="NAD(P)-binding Rossmann-like Domain"/>
    <property type="match status" value="1"/>
</dbReference>
<sequence length="318" mass="34432">MNNILITGASGFIGSKLVEQLLAAGSSNLTVVSRNNENNFAPGVTLFQIESIENTPDWSLALKGIDVVIHCAARVHSVSDNHKESLERFRAVNVEATLALARQAIASNVKRFIFISSIGVNGISNTKPFTVTDKPNPTEDYAISKFEAETGLKALLSNANTELVIIRPPLVYGLNAKGNFGHLFKLAQKRLPMPLGAINNKRSLVSLDNLVDLIQTCISHPNAKSQTFMVSDDHDVSTTELVRLVANASGKGALLLPVPVSFLKFFAACLGKKSMATKLCDSLQVDIAHTKQVLGWSPPLTLEQGIARCFENESHRTD</sequence>
<organism evidence="4 5">
    <name type="scientific">Arsukibacterium tuosuense</name>
    <dbReference type="NCBI Taxonomy" id="1323745"/>
    <lineage>
        <taxon>Bacteria</taxon>
        <taxon>Pseudomonadati</taxon>
        <taxon>Pseudomonadota</taxon>
        <taxon>Gammaproteobacteria</taxon>
        <taxon>Chromatiales</taxon>
        <taxon>Chromatiaceae</taxon>
        <taxon>Arsukibacterium</taxon>
    </lineage>
</organism>
<keyword evidence="5" id="KW-1185">Reference proteome</keyword>
<name>A0A285IV22_9GAMM</name>
<dbReference type="OrthoDB" id="9801056at2"/>
<dbReference type="AlphaFoldDB" id="A0A285IV22"/>
<dbReference type="RefSeq" id="WP_097111232.1">
    <property type="nucleotide sequence ID" value="NZ_OBEB01000003.1"/>
</dbReference>
<dbReference type="PANTHER" id="PTHR43000">
    <property type="entry name" value="DTDP-D-GLUCOSE 4,6-DEHYDRATASE-RELATED"/>
    <property type="match status" value="1"/>
</dbReference>
<evidence type="ECO:0000256" key="2">
    <source>
        <dbReference type="ARBA" id="ARBA00007637"/>
    </source>
</evidence>
<reference evidence="5" key="1">
    <citation type="submission" date="2017-09" db="EMBL/GenBank/DDBJ databases">
        <authorList>
            <person name="Varghese N."/>
            <person name="Submissions S."/>
        </authorList>
    </citation>
    <scope>NUCLEOTIDE SEQUENCE [LARGE SCALE GENOMIC DNA]</scope>
    <source>
        <strain evidence="5">CGMCC 1.12461</strain>
    </source>
</reference>
<evidence type="ECO:0000313" key="5">
    <source>
        <dbReference type="Proteomes" id="UP000219353"/>
    </source>
</evidence>
<accession>A0A285IV22</accession>